<dbReference type="GO" id="GO:0006633">
    <property type="term" value="P:fatty acid biosynthetic process"/>
    <property type="evidence" value="ECO:0007669"/>
    <property type="project" value="TreeGrafter"/>
</dbReference>
<proteinExistence type="inferred from homology"/>
<evidence type="ECO:0000259" key="4">
    <source>
        <dbReference type="PROSITE" id="PS52004"/>
    </source>
</evidence>
<comment type="caution">
    <text evidence="5">The sequence shown here is derived from an EMBL/GenBank/DDBJ whole genome shotgun (WGS) entry which is preliminary data.</text>
</comment>
<dbReference type="Pfam" id="PF00109">
    <property type="entry name" value="ketoacyl-synt"/>
    <property type="match status" value="1"/>
</dbReference>
<evidence type="ECO:0000256" key="2">
    <source>
        <dbReference type="ARBA" id="ARBA00022679"/>
    </source>
</evidence>
<dbReference type="Proteomes" id="UP000236520">
    <property type="component" value="Unassembled WGS sequence"/>
</dbReference>
<dbReference type="InterPro" id="IPR016039">
    <property type="entry name" value="Thiolase-like"/>
</dbReference>
<dbReference type="Pfam" id="PF02801">
    <property type="entry name" value="Ketoacyl-synt_C"/>
    <property type="match status" value="1"/>
</dbReference>
<gene>
    <name evidence="5" type="ORF">SMF913_25591</name>
</gene>
<comment type="similarity">
    <text evidence="1 3">Belongs to the thiolase-like superfamily. Beta-ketoacyl-ACP synthases family.</text>
</comment>
<protein>
    <recommendedName>
        <fullName evidence="4">Ketosynthase family 3 (KS3) domain-containing protein</fullName>
    </recommendedName>
</protein>
<dbReference type="PANTHER" id="PTHR11712:SF336">
    <property type="entry name" value="3-OXOACYL-[ACYL-CARRIER-PROTEIN] SYNTHASE, MITOCHONDRIAL"/>
    <property type="match status" value="1"/>
</dbReference>
<dbReference type="InterPro" id="IPR020841">
    <property type="entry name" value="PKS_Beta-ketoAc_synthase_dom"/>
</dbReference>
<dbReference type="InterPro" id="IPR014030">
    <property type="entry name" value="Ketoacyl_synth_N"/>
</dbReference>
<keyword evidence="2 3" id="KW-0808">Transferase</keyword>
<dbReference type="InterPro" id="IPR014031">
    <property type="entry name" value="Ketoacyl_synth_C"/>
</dbReference>
<evidence type="ECO:0000313" key="5">
    <source>
        <dbReference type="EMBL" id="PNG90126.1"/>
    </source>
</evidence>
<organism evidence="5 6">
    <name type="scientific">Streptomyces malaysiensis</name>
    <dbReference type="NCBI Taxonomy" id="92644"/>
    <lineage>
        <taxon>Bacteria</taxon>
        <taxon>Bacillati</taxon>
        <taxon>Actinomycetota</taxon>
        <taxon>Actinomycetes</taxon>
        <taxon>Kitasatosporales</taxon>
        <taxon>Streptomycetaceae</taxon>
        <taxon>Streptomyces</taxon>
        <taxon>Streptomyces violaceusniger group</taxon>
    </lineage>
</organism>
<feature type="domain" description="Ketosynthase family 3 (KS3)" evidence="4">
    <location>
        <begin position="1"/>
        <end position="376"/>
    </location>
</feature>
<dbReference type="GO" id="GO:0004315">
    <property type="term" value="F:3-oxoacyl-[acyl-carrier-protein] synthase activity"/>
    <property type="evidence" value="ECO:0007669"/>
    <property type="project" value="TreeGrafter"/>
</dbReference>
<dbReference type="SUPFAM" id="SSF53901">
    <property type="entry name" value="Thiolase-like"/>
    <property type="match status" value="2"/>
</dbReference>
<dbReference type="SMART" id="SM00825">
    <property type="entry name" value="PKS_KS"/>
    <property type="match status" value="1"/>
</dbReference>
<dbReference type="AlphaFoldDB" id="A0A2J7YQ23"/>
<evidence type="ECO:0000256" key="1">
    <source>
        <dbReference type="ARBA" id="ARBA00008467"/>
    </source>
</evidence>
<keyword evidence="6" id="KW-1185">Reference proteome</keyword>
<sequence>MHVAITGADLLTCHGGIDSTFAALAKGVDGSQNLRFYDTDRINVTRGYHVEDSTDAESEPPLRAGRWLARCVLGAVRQAGVDPAAERVSVIVGTGLRELRAMERWALDGIPVRRRDLHFTTAVREVLPEVTEVITVSNACSASGHALALAQDLLAAGEADAVVAAGCDAMSESMLTMIGRVADAPTPALRPFQEGRAGVLLGEGAVAVVLRRAADAGPGALATVLATGLSCDAHHETAPDVDGIVAAMRDAHRRAEVTPHDIGLVLAHGTGTALNDPTESAALDAVFAGAVPGPLVTGIKGAIGHTSGSAALMSLLVAAWAMRSGSVPATAGLAEPIEAAGGLRLVIGDPAPCDARVAQVNAFGFGGVNAVSVIGVDR</sequence>
<dbReference type="EMBL" id="LJIW01000002">
    <property type="protein sequence ID" value="PNG90126.1"/>
    <property type="molecule type" value="Genomic_DNA"/>
</dbReference>
<dbReference type="InterPro" id="IPR000794">
    <property type="entry name" value="Beta-ketoacyl_synthase"/>
</dbReference>
<name>A0A2J7YQ23_STRMQ</name>
<reference evidence="5 6" key="1">
    <citation type="submission" date="2015-09" db="EMBL/GenBank/DDBJ databases">
        <title>Genome sequence, genome mining and natural product profiling of a biocontrol bacterium Streptomyces malaysiensis F913.</title>
        <authorList>
            <person name="Xu Y."/>
            <person name="Wei J."/>
            <person name="Xie J."/>
            <person name="Li T."/>
            <person name="Zhou Z."/>
        </authorList>
    </citation>
    <scope>NUCLEOTIDE SEQUENCE [LARGE SCALE GENOMIC DNA]</scope>
    <source>
        <strain evidence="5 6">F913</strain>
    </source>
</reference>
<dbReference type="PANTHER" id="PTHR11712">
    <property type="entry name" value="POLYKETIDE SYNTHASE-RELATED"/>
    <property type="match status" value="1"/>
</dbReference>
<accession>A0A2J7YQ23</accession>
<evidence type="ECO:0000313" key="6">
    <source>
        <dbReference type="Proteomes" id="UP000236520"/>
    </source>
</evidence>
<dbReference type="Gene3D" id="3.40.47.10">
    <property type="match status" value="1"/>
</dbReference>
<dbReference type="PROSITE" id="PS52004">
    <property type="entry name" value="KS3_2"/>
    <property type="match status" value="1"/>
</dbReference>
<evidence type="ECO:0000256" key="3">
    <source>
        <dbReference type="RuleBase" id="RU003694"/>
    </source>
</evidence>